<dbReference type="Proteomes" id="UP000811609">
    <property type="component" value="Chromosome 5"/>
</dbReference>
<dbReference type="GO" id="GO:0034220">
    <property type="term" value="P:monoatomic ion transmembrane transport"/>
    <property type="evidence" value="ECO:0007669"/>
    <property type="project" value="UniProtKB-KW"/>
</dbReference>
<dbReference type="GO" id="GO:0016020">
    <property type="term" value="C:membrane"/>
    <property type="evidence" value="ECO:0007669"/>
    <property type="project" value="UniProtKB-SubCell"/>
</dbReference>
<evidence type="ECO:0000259" key="2">
    <source>
        <dbReference type="PROSITE" id="PS50042"/>
    </source>
</evidence>
<dbReference type="EMBL" id="CM031813">
    <property type="protein sequence ID" value="KAG6655999.1"/>
    <property type="molecule type" value="Genomic_DNA"/>
</dbReference>
<reference evidence="3" key="1">
    <citation type="submission" date="2020-12" db="EMBL/GenBank/DDBJ databases">
        <title>WGS assembly of Carya illinoinensis cv. Pawnee.</title>
        <authorList>
            <person name="Platts A."/>
            <person name="Shu S."/>
            <person name="Wright S."/>
            <person name="Barry K."/>
            <person name="Edger P."/>
            <person name="Pires J.C."/>
            <person name="Schmutz J."/>
        </authorList>
    </citation>
    <scope>NUCLEOTIDE SEQUENCE</scope>
    <source>
        <tissue evidence="3">Leaf</tissue>
    </source>
</reference>
<dbReference type="CDD" id="cd00038">
    <property type="entry name" value="CAP_ED"/>
    <property type="match status" value="1"/>
</dbReference>
<evidence type="ECO:0000313" key="4">
    <source>
        <dbReference type="Proteomes" id="UP000811609"/>
    </source>
</evidence>
<proteinExistence type="predicted"/>
<dbReference type="InterPro" id="IPR000595">
    <property type="entry name" value="cNMP-bd_dom"/>
</dbReference>
<keyword evidence="1" id="KW-0407">Ion channel</keyword>
<evidence type="ECO:0000313" key="3">
    <source>
        <dbReference type="EMBL" id="KAG6655999.1"/>
    </source>
</evidence>
<sequence>MYMQWKGQRQLQEAPLRQFEEARREQRNLVEAQQRLKKTKQLEEVMKIWNSDKKARKQKVLEWIYRQPRLEEIRETIIDQVDIMFTEEENRIKSAAEESIFAAKSIISRSEYKVIVDAENSFPHFPLFTRRMIQRFLYLPLLQKVPLLQSKSEFMLKWISRDYLKQVYYNENSYIVREGEPLDALLFVTRGIVWTYTTGPDHRQTGCLKTDDFYGVELLEWVFKSPYVSDLSNLPFSTRTLRCHTKVEAFALTAGNMEQLLTINATKIQAAFRRWHHA</sequence>
<gene>
    <name evidence="3" type="ORF">CIPAW_05G256100</name>
</gene>
<keyword evidence="1" id="KW-0406">Ion transport</keyword>
<name>A0A8T1QP15_CARIL</name>
<dbReference type="PANTHER" id="PTHR45651">
    <property type="entry name" value="CYCLIC NUCLEOTIDE-GATED ION CHANNEL 15-RELATED-RELATED"/>
    <property type="match status" value="1"/>
</dbReference>
<dbReference type="AlphaFoldDB" id="A0A8T1QP15"/>
<comment type="caution">
    <text evidence="3">The sequence shown here is derived from an EMBL/GenBank/DDBJ whole genome shotgun (WGS) entry which is preliminary data.</text>
</comment>
<feature type="domain" description="Cyclic nucleotide-binding" evidence="2">
    <location>
        <begin position="147"/>
        <end position="215"/>
    </location>
</feature>
<dbReference type="PANTHER" id="PTHR45651:SF68">
    <property type="entry name" value="ION TRANSPORT DOMAIN-CONTAINING PROTEIN"/>
    <property type="match status" value="1"/>
</dbReference>
<protein>
    <recommendedName>
        <fullName evidence="2">Cyclic nucleotide-binding domain-containing protein</fullName>
    </recommendedName>
</protein>
<keyword evidence="1" id="KW-0813">Transport</keyword>
<accession>A0A8T1QP15</accession>
<dbReference type="PROSITE" id="PS50042">
    <property type="entry name" value="CNMP_BINDING_3"/>
    <property type="match status" value="1"/>
</dbReference>
<organism evidence="3 4">
    <name type="scientific">Carya illinoinensis</name>
    <name type="common">Pecan</name>
    <dbReference type="NCBI Taxonomy" id="32201"/>
    <lineage>
        <taxon>Eukaryota</taxon>
        <taxon>Viridiplantae</taxon>
        <taxon>Streptophyta</taxon>
        <taxon>Embryophyta</taxon>
        <taxon>Tracheophyta</taxon>
        <taxon>Spermatophyta</taxon>
        <taxon>Magnoliopsida</taxon>
        <taxon>eudicotyledons</taxon>
        <taxon>Gunneridae</taxon>
        <taxon>Pentapetalae</taxon>
        <taxon>rosids</taxon>
        <taxon>fabids</taxon>
        <taxon>Fagales</taxon>
        <taxon>Juglandaceae</taxon>
        <taxon>Carya</taxon>
    </lineage>
</organism>
<evidence type="ECO:0000256" key="1">
    <source>
        <dbReference type="ARBA" id="ARBA00023303"/>
    </source>
</evidence>
<keyword evidence="4" id="KW-1185">Reference proteome</keyword>